<feature type="compositionally biased region" description="Polar residues" evidence="1">
    <location>
        <begin position="209"/>
        <end position="221"/>
    </location>
</feature>
<sequence>MPRPPPLTADEVARERRMLKELKIMQKHELALSTLSKKRVREPKVDEDNPFCTDRQLQDEISLRNFNKNPQLHTTKLSPFATPRTQNPHNHTDIHLPPERLPHVQINKEQNSASLAVNFPAYNASMTIATQRHPSRSKASPSTQHSLKKPVTFGHRPTSASRHFNPVTSELNASAAFHNKLPRKQARGVAIGMSADRLKALLNSPPPQSHSTAESNPSTTPDKADHTHTGNSWKAQCNEDDTLTNLAVLEKGFNTRQYTAPKLKKESILNTPPTDSSVGDILAKFRKLAVGLN</sequence>
<feature type="region of interest" description="Disordered" evidence="1">
    <location>
        <begin position="200"/>
        <end position="236"/>
    </location>
</feature>
<dbReference type="GeneID" id="20807605"/>
<name>W4GT05_APHAT</name>
<dbReference type="AlphaFoldDB" id="W4GT05"/>
<dbReference type="OrthoDB" id="71634at2759"/>
<dbReference type="RefSeq" id="XP_009828836.1">
    <property type="nucleotide sequence ID" value="XM_009830534.1"/>
</dbReference>
<proteinExistence type="predicted"/>
<dbReference type="VEuPathDB" id="FungiDB:H257_05609"/>
<feature type="compositionally biased region" description="Polar residues" evidence="1">
    <location>
        <begin position="130"/>
        <end position="145"/>
    </location>
</feature>
<reference evidence="2" key="1">
    <citation type="submission" date="2013-12" db="EMBL/GenBank/DDBJ databases">
        <title>The Genome Sequence of Aphanomyces astaci APO3.</title>
        <authorList>
            <consortium name="The Broad Institute Genomics Platform"/>
            <person name="Russ C."/>
            <person name="Tyler B."/>
            <person name="van West P."/>
            <person name="Dieguez-Uribeondo J."/>
            <person name="Young S.K."/>
            <person name="Zeng Q."/>
            <person name="Gargeya S."/>
            <person name="Fitzgerald M."/>
            <person name="Abouelleil A."/>
            <person name="Alvarado L."/>
            <person name="Chapman S.B."/>
            <person name="Gainer-Dewar J."/>
            <person name="Goldberg J."/>
            <person name="Griggs A."/>
            <person name="Gujja S."/>
            <person name="Hansen M."/>
            <person name="Howarth C."/>
            <person name="Imamovic A."/>
            <person name="Ireland A."/>
            <person name="Larimer J."/>
            <person name="McCowan C."/>
            <person name="Murphy C."/>
            <person name="Pearson M."/>
            <person name="Poon T.W."/>
            <person name="Priest M."/>
            <person name="Roberts A."/>
            <person name="Saif S."/>
            <person name="Shea T."/>
            <person name="Sykes S."/>
            <person name="Wortman J."/>
            <person name="Nusbaum C."/>
            <person name="Birren B."/>
        </authorList>
    </citation>
    <scope>NUCLEOTIDE SEQUENCE [LARGE SCALE GENOMIC DNA]</scope>
    <source>
        <strain evidence="2">APO3</strain>
    </source>
</reference>
<feature type="region of interest" description="Disordered" evidence="1">
    <location>
        <begin position="130"/>
        <end position="164"/>
    </location>
</feature>
<gene>
    <name evidence="2" type="ORF">H257_05609</name>
</gene>
<evidence type="ECO:0000256" key="1">
    <source>
        <dbReference type="SAM" id="MobiDB-lite"/>
    </source>
</evidence>
<evidence type="ECO:0000313" key="2">
    <source>
        <dbReference type="EMBL" id="ETV82099.1"/>
    </source>
</evidence>
<protein>
    <submittedName>
        <fullName evidence="2">Uncharacterized protein</fullName>
    </submittedName>
</protein>
<organism evidence="2">
    <name type="scientific">Aphanomyces astaci</name>
    <name type="common">Crayfish plague agent</name>
    <dbReference type="NCBI Taxonomy" id="112090"/>
    <lineage>
        <taxon>Eukaryota</taxon>
        <taxon>Sar</taxon>
        <taxon>Stramenopiles</taxon>
        <taxon>Oomycota</taxon>
        <taxon>Saprolegniomycetes</taxon>
        <taxon>Saprolegniales</taxon>
        <taxon>Verrucalvaceae</taxon>
        <taxon>Aphanomyces</taxon>
    </lineage>
</organism>
<accession>W4GT05</accession>
<dbReference type="EMBL" id="KI913123">
    <property type="protein sequence ID" value="ETV82099.1"/>
    <property type="molecule type" value="Genomic_DNA"/>
</dbReference>